<evidence type="ECO:0000313" key="8">
    <source>
        <dbReference type="Proteomes" id="UP000054826"/>
    </source>
</evidence>
<comment type="caution">
    <text evidence="2">The sequence shown here is derived from an EMBL/GenBank/DDBJ whole genome shotgun (WGS) entry which is preliminary data.</text>
</comment>
<dbReference type="AlphaFoldDB" id="A0A0V1GR96"/>
<dbReference type="EMBL" id="JYDS01000769">
    <property type="protein sequence ID" value="KRZ00691.1"/>
    <property type="molecule type" value="Genomic_DNA"/>
</dbReference>
<evidence type="ECO:0000313" key="6">
    <source>
        <dbReference type="EMBL" id="KRZ22208.1"/>
    </source>
</evidence>
<evidence type="ECO:0000313" key="1">
    <source>
        <dbReference type="EMBL" id="KRZ00514.1"/>
    </source>
</evidence>
<evidence type="ECO:0000313" key="2">
    <source>
        <dbReference type="EMBL" id="KRZ00649.1"/>
    </source>
</evidence>
<dbReference type="Proteomes" id="UP000054826">
    <property type="component" value="Unassembled WGS sequence"/>
</dbReference>
<organism evidence="2 7">
    <name type="scientific">Trichinella pseudospiralis</name>
    <name type="common">Parasitic roundworm</name>
    <dbReference type="NCBI Taxonomy" id="6337"/>
    <lineage>
        <taxon>Eukaryota</taxon>
        <taxon>Metazoa</taxon>
        <taxon>Ecdysozoa</taxon>
        <taxon>Nematoda</taxon>
        <taxon>Enoplea</taxon>
        <taxon>Dorylaimia</taxon>
        <taxon>Trichinellida</taxon>
        <taxon>Trichinellidae</taxon>
        <taxon>Trichinella</taxon>
    </lineage>
</organism>
<keyword evidence="7" id="KW-1185">Reference proteome</keyword>
<gene>
    <name evidence="5" type="ORF">T4B_11273</name>
    <name evidence="2" type="ORF">T4B_13357</name>
    <name evidence="3" type="ORF">T4B_3809</name>
    <name evidence="4" type="ORF">T4B_6085</name>
    <name evidence="1" type="ORF">T4B_8912</name>
    <name evidence="6" type="ORF">T4C_12292</name>
</gene>
<dbReference type="EMBL" id="JYDS01000811">
    <property type="protein sequence ID" value="KRZ00514.1"/>
    <property type="molecule type" value="Genomic_DNA"/>
</dbReference>
<sequence length="108" mass="12604">MTKLQKRNINKTSKHQHNISVRISNKEIIFCNSQLTDKVQKSGIQFNLIQIVENCLLANGYIMCSNYPYTVYFGIRYLRKRYLASKTRVGIKSNITVESYTSGRCRFN</sequence>
<dbReference type="Proteomes" id="UP000054805">
    <property type="component" value="Unassembled WGS sequence"/>
</dbReference>
<dbReference type="EMBL" id="JYDS01000779">
    <property type="protein sequence ID" value="KRZ00649.1"/>
    <property type="molecule type" value="Genomic_DNA"/>
</dbReference>
<evidence type="ECO:0000313" key="5">
    <source>
        <dbReference type="EMBL" id="KRZ01492.1"/>
    </source>
</evidence>
<reference evidence="7 8" key="1">
    <citation type="submission" date="2015-01" db="EMBL/GenBank/DDBJ databases">
        <title>Evolution of Trichinella species and genotypes.</title>
        <authorList>
            <person name="Korhonen P.K."/>
            <person name="Edoardo P."/>
            <person name="Giuseppe L.R."/>
            <person name="Gasser R.B."/>
        </authorList>
    </citation>
    <scope>NUCLEOTIDE SEQUENCE [LARGE SCALE GENOMIC DNA]</scope>
    <source>
        <strain evidence="6">ISS176</strain>
        <strain evidence="2">ISS588</strain>
    </source>
</reference>
<protein>
    <submittedName>
        <fullName evidence="2">Uncharacterized protein</fullName>
    </submittedName>
</protein>
<evidence type="ECO:0000313" key="7">
    <source>
        <dbReference type="Proteomes" id="UP000054805"/>
    </source>
</evidence>
<accession>A0A0V1GR96</accession>
<evidence type="ECO:0000313" key="3">
    <source>
        <dbReference type="EMBL" id="KRZ00691.1"/>
    </source>
</evidence>
<dbReference type="EMBL" id="JYDS01000641">
    <property type="protein sequence ID" value="KRZ01400.1"/>
    <property type="molecule type" value="Genomic_DNA"/>
</dbReference>
<proteinExistence type="predicted"/>
<dbReference type="EMBL" id="JYDV01000317">
    <property type="protein sequence ID" value="KRZ22208.1"/>
    <property type="molecule type" value="Genomic_DNA"/>
</dbReference>
<name>A0A0V1GR96_TRIPS</name>
<dbReference type="EMBL" id="JYDS01000633">
    <property type="protein sequence ID" value="KRZ01492.1"/>
    <property type="molecule type" value="Genomic_DNA"/>
</dbReference>
<evidence type="ECO:0000313" key="4">
    <source>
        <dbReference type="EMBL" id="KRZ01400.1"/>
    </source>
</evidence>